<evidence type="ECO:0000256" key="1">
    <source>
        <dbReference type="ARBA" id="ARBA00022729"/>
    </source>
</evidence>
<dbReference type="RefSeq" id="WP_284153865.1">
    <property type="nucleotide sequence ID" value="NZ_AP025516.1"/>
</dbReference>
<keyword evidence="4" id="KW-1185">Reference proteome</keyword>
<gene>
    <name evidence="3" type="ORF">DPPLL_11590</name>
</gene>
<feature type="chain" id="PRO_5045507628" description="Hydroxylamine oxidoreductase" evidence="2">
    <location>
        <begin position="23"/>
        <end position="441"/>
    </location>
</feature>
<evidence type="ECO:0000313" key="4">
    <source>
        <dbReference type="Proteomes" id="UP000830055"/>
    </source>
</evidence>
<organism evidence="3 4">
    <name type="scientific">Desulfofustis limnaeus</name>
    <dbReference type="NCBI Taxonomy" id="2740163"/>
    <lineage>
        <taxon>Bacteria</taxon>
        <taxon>Pseudomonadati</taxon>
        <taxon>Thermodesulfobacteriota</taxon>
        <taxon>Desulfobulbia</taxon>
        <taxon>Desulfobulbales</taxon>
        <taxon>Desulfocapsaceae</taxon>
        <taxon>Desulfofustis</taxon>
    </lineage>
</organism>
<dbReference type="Proteomes" id="UP000830055">
    <property type="component" value="Chromosome"/>
</dbReference>
<evidence type="ECO:0000313" key="3">
    <source>
        <dbReference type="EMBL" id="BDD86794.1"/>
    </source>
</evidence>
<dbReference type="Pfam" id="PF13447">
    <property type="entry name" value="Multi-haem_cyto"/>
    <property type="match status" value="1"/>
</dbReference>
<dbReference type="InterPro" id="IPR051829">
    <property type="entry name" value="Multiheme_Cytochr_ET"/>
</dbReference>
<evidence type="ECO:0000256" key="2">
    <source>
        <dbReference type="SAM" id="SignalP"/>
    </source>
</evidence>
<dbReference type="Gene3D" id="1.20.850.10">
    <property type="entry name" value="Hydroxylamine Oxidoreductase, Chain A, domain 2"/>
    <property type="match status" value="1"/>
</dbReference>
<name>A0ABM7W758_9BACT</name>
<reference evidence="3 4" key="1">
    <citation type="submission" date="2022-01" db="EMBL/GenBank/DDBJ databases">
        <title>Desulfofustis limnae sp. nov., a novel mesophilic sulfate-reducing bacterium isolated from marsh soil.</title>
        <authorList>
            <person name="Watanabe M."/>
            <person name="Takahashi A."/>
            <person name="Kojima H."/>
            <person name="Fukui M."/>
        </authorList>
    </citation>
    <scope>NUCLEOTIDE SEQUENCE [LARGE SCALE GENOMIC DNA]</scope>
    <source>
        <strain evidence="3 4">PPLL</strain>
    </source>
</reference>
<sequence length="441" mass="49358">MNRLVSCGFLFFGLILCCHSAAAEEADCLSCHQQENSGLYQQWLNSAHGQNDVGCIDCHGASPDDPDGFEHHGSLVATLVTPQDCGVCHEKEAQETMDSYHAHAGEILESGDAYLAHAVAGHPVVIVGCEACHGARVKIDPQAPNKLSSQTWPNSGIGRINPDGSKGSCNACHSRHSFSTYQARQPENCGKCHLGPDHPQKEIYEASKHGIGYRGFRETLNMERDSWVVGVDYYNAPTCATCHLSATPDLAITHDVGDRISWTLRPPLAKAKNDAQKKRTAMQQVCLACHQQPFVSGHYYQYDAVVRLYNEKFAQPATDIMVIIKNNGLLEQEASFANDIEWTYYELWHHQGRRARMGAAMMAPDYAWWHGMYEVAHTFYFEFLPQARSYDDPEVNNYIEALLADDPMHAWLSSNTEEIKSGIRSGKLQQIYRRFFETVQN</sequence>
<dbReference type="SUPFAM" id="SSF48695">
    <property type="entry name" value="Multiheme cytochromes"/>
    <property type="match status" value="1"/>
</dbReference>
<dbReference type="Gene3D" id="1.10.780.10">
    <property type="entry name" value="Hydroxylamine Oxidoreductase, Chain A, domain 1"/>
    <property type="match status" value="1"/>
</dbReference>
<accession>A0ABM7W758</accession>
<keyword evidence="1 2" id="KW-0732">Signal</keyword>
<protein>
    <recommendedName>
        <fullName evidence="5">Hydroxylamine oxidoreductase</fullName>
    </recommendedName>
</protein>
<dbReference type="InterPro" id="IPR036280">
    <property type="entry name" value="Multihaem_cyt_sf"/>
</dbReference>
<evidence type="ECO:0008006" key="5">
    <source>
        <dbReference type="Google" id="ProtNLM"/>
    </source>
</evidence>
<proteinExistence type="predicted"/>
<dbReference type="PANTHER" id="PTHR35038:SF6">
    <property type="entry name" value="SURFACE LOCALIZED DECAHEME CYTOCHROME C LIPOPROTEIN"/>
    <property type="match status" value="1"/>
</dbReference>
<dbReference type="EMBL" id="AP025516">
    <property type="protein sequence ID" value="BDD86794.1"/>
    <property type="molecule type" value="Genomic_DNA"/>
</dbReference>
<dbReference type="PANTHER" id="PTHR35038">
    <property type="entry name" value="DISSIMILATORY SULFITE REDUCTASE SIRA"/>
    <property type="match status" value="1"/>
</dbReference>
<feature type="signal peptide" evidence="2">
    <location>
        <begin position="1"/>
        <end position="22"/>
    </location>
</feature>